<feature type="transmembrane region" description="Helical" evidence="12">
    <location>
        <begin position="633"/>
        <end position="654"/>
    </location>
</feature>
<dbReference type="GO" id="GO:0005886">
    <property type="term" value="C:plasma membrane"/>
    <property type="evidence" value="ECO:0007669"/>
    <property type="project" value="UniProtKB-SubCell"/>
</dbReference>
<gene>
    <name evidence="16" type="ORF">NtB2_00127</name>
</gene>
<keyword evidence="6" id="KW-0598">Phosphotransferase system</keyword>
<evidence type="ECO:0000256" key="7">
    <source>
        <dbReference type="ARBA" id="ARBA00022692"/>
    </source>
</evidence>
<comment type="subcellular location">
    <subcellularLocation>
        <location evidence="1">Cell membrane</location>
        <topology evidence="1">Multi-pass membrane protein</topology>
    </subcellularLocation>
</comment>
<keyword evidence="9 12" id="KW-1133">Transmembrane helix</keyword>
<feature type="transmembrane region" description="Helical" evidence="12">
    <location>
        <begin position="322"/>
        <end position="342"/>
    </location>
</feature>
<keyword evidence="8" id="KW-0418">Kinase</keyword>
<dbReference type="Pfam" id="PF02378">
    <property type="entry name" value="PTS_EIIC"/>
    <property type="match status" value="1"/>
</dbReference>
<dbReference type="AlphaFoldDB" id="A0A2R5HD72"/>
<dbReference type="InterPro" id="IPR036878">
    <property type="entry name" value="Glu_permease_IIB"/>
</dbReference>
<dbReference type="RefSeq" id="WP_109245012.1">
    <property type="nucleotide sequence ID" value="NZ_BFFO01000001.1"/>
</dbReference>
<feature type="domain" description="PTS EIIC type-1" evidence="15">
    <location>
        <begin position="279"/>
        <end position="666"/>
    </location>
</feature>
<dbReference type="InterPro" id="IPR018113">
    <property type="entry name" value="PTrfase_EIIB_Cys"/>
</dbReference>
<proteinExistence type="predicted"/>
<organism evidence="16 17">
    <name type="scientific">Lactococcus termiticola</name>
    <dbReference type="NCBI Taxonomy" id="2169526"/>
    <lineage>
        <taxon>Bacteria</taxon>
        <taxon>Bacillati</taxon>
        <taxon>Bacillota</taxon>
        <taxon>Bacilli</taxon>
        <taxon>Lactobacillales</taxon>
        <taxon>Streptococcaceae</taxon>
        <taxon>Lactococcus</taxon>
    </lineage>
</organism>
<dbReference type="PROSITE" id="PS01035">
    <property type="entry name" value="PTS_EIIB_TYPE_1_CYS"/>
    <property type="match status" value="1"/>
</dbReference>
<dbReference type="InterPro" id="IPR001996">
    <property type="entry name" value="PTS_IIB_1"/>
</dbReference>
<keyword evidence="7 12" id="KW-0812">Transmembrane</keyword>
<feature type="active site" description="Phosphocysteine intermediate; for EIIB activity" evidence="11">
    <location>
        <position position="190"/>
    </location>
</feature>
<reference evidence="16 17" key="1">
    <citation type="journal article" date="2018" name="Genome Announc.">
        <title>Draft Genome Sequence of Lactococcus sp. Strain NtB2 (JCM 32569), Isolated from the Gut of the Higher Termite Nasutitermes takasagoensis.</title>
        <authorList>
            <person name="Noda S."/>
            <person name="Aihara C."/>
            <person name="Yuki M."/>
            <person name="Ohkuma M."/>
        </authorList>
    </citation>
    <scope>NUCLEOTIDE SEQUENCE [LARGE SCALE GENOMIC DNA]</scope>
    <source>
        <strain evidence="16 17">NtB2</strain>
    </source>
</reference>
<dbReference type="NCBIfam" id="TIGR00830">
    <property type="entry name" value="PTBA"/>
    <property type="match status" value="1"/>
</dbReference>
<evidence type="ECO:0000256" key="1">
    <source>
        <dbReference type="ARBA" id="ARBA00004651"/>
    </source>
</evidence>
<keyword evidence="3" id="KW-1003">Cell membrane</keyword>
<dbReference type="PANTHER" id="PTHR30175:SF1">
    <property type="entry name" value="PTS SYSTEM ARBUTIN-, CELLOBIOSE-, AND SALICIN-SPECIFIC EIIBC COMPONENT-RELATED"/>
    <property type="match status" value="1"/>
</dbReference>
<dbReference type="InterPro" id="IPR013013">
    <property type="entry name" value="PTS_EIIC_1"/>
</dbReference>
<evidence type="ECO:0000256" key="11">
    <source>
        <dbReference type="PROSITE-ProRule" id="PRU00421"/>
    </source>
</evidence>
<dbReference type="Pfam" id="PF00358">
    <property type="entry name" value="PTS_EIIA_1"/>
    <property type="match status" value="1"/>
</dbReference>
<dbReference type="GO" id="GO:0016301">
    <property type="term" value="F:kinase activity"/>
    <property type="evidence" value="ECO:0007669"/>
    <property type="project" value="UniProtKB-KW"/>
</dbReference>
<evidence type="ECO:0000256" key="12">
    <source>
        <dbReference type="SAM" id="Phobius"/>
    </source>
</evidence>
<evidence type="ECO:0000256" key="9">
    <source>
        <dbReference type="ARBA" id="ARBA00022989"/>
    </source>
</evidence>
<dbReference type="EMBL" id="BFFO01000001">
    <property type="protein sequence ID" value="GBG96024.1"/>
    <property type="molecule type" value="Genomic_DNA"/>
</dbReference>
<dbReference type="Proteomes" id="UP000245021">
    <property type="component" value="Unassembled WGS sequence"/>
</dbReference>
<comment type="caution">
    <text evidence="16">The sequence shown here is derived from an EMBL/GenBank/DDBJ whole genome shotgun (WGS) entry which is preliminary data.</text>
</comment>
<keyword evidence="4" id="KW-0762">Sugar transport</keyword>
<evidence type="ECO:0000256" key="10">
    <source>
        <dbReference type="ARBA" id="ARBA00023136"/>
    </source>
</evidence>
<feature type="transmembrane region" description="Helical" evidence="12">
    <location>
        <begin position="582"/>
        <end position="602"/>
    </location>
</feature>
<feature type="transmembrane region" description="Helical" evidence="12">
    <location>
        <begin position="490"/>
        <end position="513"/>
    </location>
</feature>
<dbReference type="PROSITE" id="PS51103">
    <property type="entry name" value="PTS_EIIC_TYPE_1"/>
    <property type="match status" value="1"/>
</dbReference>
<dbReference type="SUPFAM" id="SSF51261">
    <property type="entry name" value="Duplicated hybrid motif"/>
    <property type="match status" value="1"/>
</dbReference>
<dbReference type="InterPro" id="IPR011055">
    <property type="entry name" value="Dup_hybrid_motif"/>
</dbReference>
<evidence type="ECO:0000256" key="4">
    <source>
        <dbReference type="ARBA" id="ARBA00022597"/>
    </source>
</evidence>
<keyword evidence="10 12" id="KW-0472">Membrane</keyword>
<evidence type="ECO:0000313" key="17">
    <source>
        <dbReference type="Proteomes" id="UP000245021"/>
    </source>
</evidence>
<evidence type="ECO:0000313" key="16">
    <source>
        <dbReference type="EMBL" id="GBG96024.1"/>
    </source>
</evidence>
<keyword evidence="5" id="KW-0808">Transferase</keyword>
<dbReference type="Gene3D" id="3.30.1360.60">
    <property type="entry name" value="Glucose permease domain IIB"/>
    <property type="match status" value="1"/>
</dbReference>
<protein>
    <submittedName>
        <fullName evidence="16">Beta-glucoside-specific PTS system IIBC component</fullName>
    </submittedName>
</protein>
<keyword evidence="2" id="KW-0813">Transport</keyword>
<dbReference type="GO" id="GO:0015771">
    <property type="term" value="P:trehalose transport"/>
    <property type="evidence" value="ECO:0007669"/>
    <property type="project" value="TreeGrafter"/>
</dbReference>
<dbReference type="GO" id="GO:0090589">
    <property type="term" value="F:protein-phosphocysteine-trehalose phosphotransferase system transporter activity"/>
    <property type="evidence" value="ECO:0007669"/>
    <property type="project" value="TreeGrafter"/>
</dbReference>
<feature type="domain" description="PTS EIIB type-1" evidence="14">
    <location>
        <begin position="168"/>
        <end position="256"/>
    </location>
</feature>
<feature type="transmembrane region" description="Helical" evidence="12">
    <location>
        <begin position="413"/>
        <end position="430"/>
    </location>
</feature>
<dbReference type="InterPro" id="IPR050558">
    <property type="entry name" value="PTS_Sugar-Specific_Components"/>
</dbReference>
<dbReference type="SUPFAM" id="SSF55604">
    <property type="entry name" value="Glucose permease domain IIB"/>
    <property type="match status" value="1"/>
</dbReference>
<dbReference type="OrthoDB" id="9769191at2"/>
<evidence type="ECO:0000256" key="2">
    <source>
        <dbReference type="ARBA" id="ARBA00022448"/>
    </source>
</evidence>
<feature type="transmembrane region" description="Helical" evidence="12">
    <location>
        <begin position="273"/>
        <end position="302"/>
    </location>
</feature>
<dbReference type="PANTHER" id="PTHR30175">
    <property type="entry name" value="PHOSPHOTRANSFERASE SYSTEM TRANSPORT PROTEIN"/>
    <property type="match status" value="1"/>
</dbReference>
<feature type="transmembrane region" description="Helical" evidence="12">
    <location>
        <begin position="354"/>
        <end position="375"/>
    </location>
</feature>
<keyword evidence="17" id="KW-1185">Reference proteome</keyword>
<dbReference type="InterPro" id="IPR003352">
    <property type="entry name" value="PTS_EIIC"/>
</dbReference>
<feature type="transmembrane region" description="Helical" evidence="12">
    <location>
        <begin position="450"/>
        <end position="478"/>
    </location>
</feature>
<feature type="transmembrane region" description="Helical" evidence="12">
    <location>
        <begin position="525"/>
        <end position="545"/>
    </location>
</feature>
<evidence type="ECO:0000259" key="14">
    <source>
        <dbReference type="PROSITE" id="PS51098"/>
    </source>
</evidence>
<dbReference type="Gene3D" id="2.70.70.10">
    <property type="entry name" value="Glucose Permease (Domain IIA)"/>
    <property type="match status" value="1"/>
</dbReference>
<evidence type="ECO:0000259" key="15">
    <source>
        <dbReference type="PROSITE" id="PS51103"/>
    </source>
</evidence>
<sequence>MSKNQIVSALSGEVIEISKVSDPVFAQKSMGDGFAIIPQENKIVSPLSAEVALIQGHAIGLKTEDGVDALLHLGIDTVSLEPSPFDWNVKVGDKIEAGQVIGTADWDAIKSAKLDTTSMLVFPNSAEKLEALEIAYGPAEAGDALGQLVLKAAASSAPAPKKMAQSQEELASWIIDAVGGSANISKVIHCITRLRFTLKDKDKANAELIQSFSAKGIPSITALYNANLNQYQVVIGQAVEDVFNEVVAQLPENASDEAVEDKAKKSKNPIIRAFQVVIGTITGSMIPIIGLLAAGGMINGILAMFAKGNNIFNLVDPAGTTYQVISILAMTPFYFLPVLVGFSAAKQIAPKDSSLPFIGAAVGGFMINPGLMNLVSPHVADGKLVEAPAAVANFLGVTFNTSYFGIPVALPNYAYTIFPIIVGVAIAKPLHGWLRKVLPLALRPIFQPMITFFVAASIVLLLVGPVISTLSSGIAFVIDQLLSLNLGISSLIIGGLYQVLVIFGLHWLVVPLISQEIAATGQSTLNMIVNFTMFAQGVGALTVFFKTRKQDLKGLSLPAAFSAFTGVTEPAIYGITLKYIRVFIMSSIGAAVGAAVAGFGHLKMFGFSGSLIGFPNFISNPKTGEHPAGNFQLFWIAMAVCAVVTILLVWFFGYKDTDEMGKGMDKKNVFKDAVSK</sequence>
<name>A0A2R5HD72_9LACT</name>
<evidence type="ECO:0000256" key="6">
    <source>
        <dbReference type="ARBA" id="ARBA00022683"/>
    </source>
</evidence>
<dbReference type="PROSITE" id="PS51098">
    <property type="entry name" value="PTS_EIIB_TYPE_1"/>
    <property type="match status" value="1"/>
</dbReference>
<dbReference type="PROSITE" id="PS51093">
    <property type="entry name" value="PTS_EIIA_TYPE_1"/>
    <property type="match status" value="1"/>
</dbReference>
<dbReference type="CDD" id="cd00212">
    <property type="entry name" value="PTS_IIB_glc"/>
    <property type="match status" value="1"/>
</dbReference>
<evidence type="ECO:0000259" key="13">
    <source>
        <dbReference type="PROSITE" id="PS51093"/>
    </source>
</evidence>
<accession>A0A2R5HD72</accession>
<dbReference type="PROSITE" id="PS00371">
    <property type="entry name" value="PTS_EIIA_TYPE_1_HIS"/>
    <property type="match status" value="1"/>
</dbReference>
<evidence type="ECO:0000256" key="8">
    <source>
        <dbReference type="ARBA" id="ARBA00022777"/>
    </source>
</evidence>
<dbReference type="GO" id="GO:0009401">
    <property type="term" value="P:phosphoenolpyruvate-dependent sugar phosphotransferase system"/>
    <property type="evidence" value="ECO:0007669"/>
    <property type="project" value="UniProtKB-KW"/>
</dbReference>
<evidence type="ECO:0000256" key="5">
    <source>
        <dbReference type="ARBA" id="ARBA00022679"/>
    </source>
</evidence>
<evidence type="ECO:0000256" key="3">
    <source>
        <dbReference type="ARBA" id="ARBA00022475"/>
    </source>
</evidence>
<dbReference type="InterPro" id="IPR001127">
    <property type="entry name" value="PTS_EIIA_1_perm"/>
</dbReference>
<dbReference type="GO" id="GO:0008982">
    <property type="term" value="F:protein-N(PI)-phosphohistidine-sugar phosphotransferase activity"/>
    <property type="evidence" value="ECO:0007669"/>
    <property type="project" value="InterPro"/>
</dbReference>
<feature type="domain" description="PTS EIIA type-1" evidence="13">
    <location>
        <begin position="22"/>
        <end position="124"/>
    </location>
</feature>
<dbReference type="Pfam" id="PF00367">
    <property type="entry name" value="PTS_EIIB"/>
    <property type="match status" value="1"/>
</dbReference>